<evidence type="ECO:0000313" key="5">
    <source>
        <dbReference type="EMBL" id="KAE9448031.1"/>
    </source>
</evidence>
<dbReference type="Proteomes" id="UP000428333">
    <property type="component" value="Linkage Group LG12"/>
</dbReference>
<feature type="domain" description="CBS" evidence="4">
    <location>
        <begin position="382"/>
        <end position="444"/>
    </location>
</feature>
<protein>
    <recommendedName>
        <fullName evidence="4">CBS domain-containing protein</fullName>
    </recommendedName>
</protein>
<dbReference type="SUPFAM" id="SSF54631">
    <property type="entry name" value="CBS-domain pair"/>
    <property type="match status" value="1"/>
</dbReference>
<accession>A0A6A4KXA0</accession>
<name>A0A6A4KXA0_9ERIC</name>
<dbReference type="InterPro" id="IPR050511">
    <property type="entry name" value="AMPK_gamma/SDS23_families"/>
</dbReference>
<dbReference type="Pfam" id="PF00571">
    <property type="entry name" value="CBS"/>
    <property type="match status" value="1"/>
</dbReference>
<evidence type="ECO:0000256" key="3">
    <source>
        <dbReference type="PROSITE-ProRule" id="PRU00703"/>
    </source>
</evidence>
<dbReference type="InterPro" id="IPR046342">
    <property type="entry name" value="CBS_dom_sf"/>
</dbReference>
<keyword evidence="1" id="KW-0677">Repeat</keyword>
<dbReference type="GO" id="GO:0005737">
    <property type="term" value="C:cytoplasm"/>
    <property type="evidence" value="ECO:0007669"/>
    <property type="project" value="TreeGrafter"/>
</dbReference>
<keyword evidence="6" id="KW-1185">Reference proteome</keyword>
<gene>
    <name evidence="5" type="ORF">C3L33_20062</name>
</gene>
<comment type="caution">
    <text evidence="5">The sequence shown here is derived from an EMBL/GenBank/DDBJ whole genome shotgun (WGS) entry which is preliminary data.</text>
</comment>
<dbReference type="Gene3D" id="3.10.580.10">
    <property type="entry name" value="CBS-domain"/>
    <property type="match status" value="1"/>
</dbReference>
<evidence type="ECO:0000313" key="6">
    <source>
        <dbReference type="Proteomes" id="UP000428333"/>
    </source>
</evidence>
<dbReference type="PANTHER" id="PTHR13780">
    <property type="entry name" value="AMP-ACTIVATED PROTEIN KINASE, GAMMA REGULATORY SUBUNIT"/>
    <property type="match status" value="1"/>
</dbReference>
<keyword evidence="2 3" id="KW-0129">CBS domain</keyword>
<organism evidence="5 6">
    <name type="scientific">Rhododendron williamsianum</name>
    <dbReference type="NCBI Taxonomy" id="262921"/>
    <lineage>
        <taxon>Eukaryota</taxon>
        <taxon>Viridiplantae</taxon>
        <taxon>Streptophyta</taxon>
        <taxon>Embryophyta</taxon>
        <taxon>Tracheophyta</taxon>
        <taxon>Spermatophyta</taxon>
        <taxon>Magnoliopsida</taxon>
        <taxon>eudicotyledons</taxon>
        <taxon>Gunneridae</taxon>
        <taxon>Pentapetalae</taxon>
        <taxon>asterids</taxon>
        <taxon>Ericales</taxon>
        <taxon>Ericaceae</taxon>
        <taxon>Ericoideae</taxon>
        <taxon>Rhodoreae</taxon>
        <taxon>Rhododendron</taxon>
    </lineage>
</organism>
<proteinExistence type="predicted"/>
<evidence type="ECO:0000256" key="1">
    <source>
        <dbReference type="ARBA" id="ARBA00022737"/>
    </source>
</evidence>
<sequence length="455" mass="49208">MASVFLYHVVGDLTVGKPELVEFLETETVEAAIRAIGESMEGGIPVWRKRSLKSGVMGVENAEMRQQRFVGILNSLDLVAFLARKECLEDQEKAMRTLVSDVVVRNGSLLKEVDPATRLVALPFWILQFWFSGLSARLIDALEMMKQGVRRLLVPKSVVWKGMSKRFSILYNGKWLKNLESSSTNSATNSINRPSASSTTATTSIHGKFCCLSREDVIRFLIGCLGALAPLPLSSISSLGAINPNYYSIQASNPAIEAIQKLPEDPSAVAVVEPISDGRYKILGEISACKLWKCDYLAAAWALANLSAGQFVMGVEDNVTSRSSLLLLPDDVVINPAAAVTAGDNYSAVNGTTMRPKKFSSRSIGFVSTTPNSPSFGVGRSMYRGRSAPLTCKVTSSLAAVMAQMLSHRATHVWVTDAENDDVLVGVVGYADILAAVTRQPAATVPDTNNVVLRE</sequence>
<feature type="non-terminal residue" evidence="5">
    <location>
        <position position="1"/>
    </location>
</feature>
<dbReference type="PROSITE" id="PS51371">
    <property type="entry name" value="CBS"/>
    <property type="match status" value="1"/>
</dbReference>
<reference evidence="5 6" key="1">
    <citation type="journal article" date="2019" name="Genome Biol. Evol.">
        <title>The Rhododendron genome and chromosomal organization provide insight into shared whole-genome duplications across the heath family (Ericaceae).</title>
        <authorList>
            <person name="Soza V.L."/>
            <person name="Lindsley D."/>
            <person name="Waalkes A."/>
            <person name="Ramage E."/>
            <person name="Patwardhan R.P."/>
            <person name="Burton J.N."/>
            <person name="Adey A."/>
            <person name="Kumar A."/>
            <person name="Qiu R."/>
            <person name="Shendure J."/>
            <person name="Hall B."/>
        </authorList>
    </citation>
    <scope>NUCLEOTIDE SEQUENCE [LARGE SCALE GENOMIC DNA]</scope>
    <source>
        <strain evidence="5">RSF 1966-606</strain>
    </source>
</reference>
<dbReference type="OrthoDB" id="1935572at2759"/>
<dbReference type="PANTHER" id="PTHR13780:SF46">
    <property type="entry name" value="CBS DOMAIN-CONTAINING PROTEIN CBSX6"/>
    <property type="match status" value="1"/>
</dbReference>
<dbReference type="GO" id="GO:0005634">
    <property type="term" value="C:nucleus"/>
    <property type="evidence" value="ECO:0007669"/>
    <property type="project" value="TreeGrafter"/>
</dbReference>
<dbReference type="AlphaFoldDB" id="A0A6A4KXA0"/>
<dbReference type="EMBL" id="QEFC01003461">
    <property type="protein sequence ID" value="KAE9448031.1"/>
    <property type="molecule type" value="Genomic_DNA"/>
</dbReference>
<evidence type="ECO:0000259" key="4">
    <source>
        <dbReference type="PROSITE" id="PS51371"/>
    </source>
</evidence>
<dbReference type="InterPro" id="IPR000644">
    <property type="entry name" value="CBS_dom"/>
</dbReference>
<evidence type="ECO:0000256" key="2">
    <source>
        <dbReference type="ARBA" id="ARBA00023122"/>
    </source>
</evidence>